<sequence length="70" mass="7720">MNPHPHSHPHPLDELVRIESDPAYRALFCAELDAAIVDRFANRAAVVAEVQAAADRLRDLVRHGEPGRSA</sequence>
<gene>
    <name evidence="1" type="ORF">JS521_28885</name>
</gene>
<dbReference type="Proteomes" id="UP000712045">
    <property type="component" value="Unassembled WGS sequence"/>
</dbReference>
<dbReference type="RefSeq" id="WP_205085900.1">
    <property type="nucleotide sequence ID" value="NZ_JAFEUF010000224.1"/>
</dbReference>
<reference evidence="1 2" key="1">
    <citation type="submission" date="2021-02" db="EMBL/GenBank/DDBJ databases">
        <title>Genome Streptomyces sp. RHZ10.</title>
        <authorList>
            <person name="Besaury L."/>
        </authorList>
    </citation>
    <scope>NUCLEOTIDE SEQUENCE [LARGE SCALE GENOMIC DNA]</scope>
    <source>
        <strain evidence="1 2">RHZ10</strain>
    </source>
</reference>
<protein>
    <submittedName>
        <fullName evidence="1">Uncharacterized protein</fullName>
    </submittedName>
</protein>
<accession>A0ABS2I7B9</accession>
<proteinExistence type="predicted"/>
<name>A0ABS2I7B9_9ACTN</name>
<comment type="caution">
    <text evidence="1">The sequence shown here is derived from an EMBL/GenBank/DDBJ whole genome shotgun (WGS) entry which is preliminary data.</text>
</comment>
<dbReference type="EMBL" id="JAFEUF010000224">
    <property type="protein sequence ID" value="MBM7057757.1"/>
    <property type="molecule type" value="Genomic_DNA"/>
</dbReference>
<organism evidence="1 2">
    <name type="scientific">Streptomyces durocortorensis</name>
    <dbReference type="NCBI Taxonomy" id="2811104"/>
    <lineage>
        <taxon>Bacteria</taxon>
        <taxon>Bacillati</taxon>
        <taxon>Actinomycetota</taxon>
        <taxon>Actinomycetes</taxon>
        <taxon>Kitasatosporales</taxon>
        <taxon>Streptomycetaceae</taxon>
        <taxon>Streptomyces</taxon>
    </lineage>
</organism>
<evidence type="ECO:0000313" key="1">
    <source>
        <dbReference type="EMBL" id="MBM7057757.1"/>
    </source>
</evidence>
<keyword evidence="2" id="KW-1185">Reference proteome</keyword>
<evidence type="ECO:0000313" key="2">
    <source>
        <dbReference type="Proteomes" id="UP000712045"/>
    </source>
</evidence>